<feature type="transmembrane region" description="Helical" evidence="1">
    <location>
        <begin position="112"/>
        <end position="136"/>
    </location>
</feature>
<dbReference type="EMBL" id="CP054212">
    <property type="protein sequence ID" value="QKJ88562.1"/>
    <property type="molecule type" value="Genomic_DNA"/>
</dbReference>
<dbReference type="Proteomes" id="UP000505325">
    <property type="component" value="Chromosome"/>
</dbReference>
<evidence type="ECO:0000313" key="2">
    <source>
        <dbReference type="EMBL" id="QKJ88562.1"/>
    </source>
</evidence>
<keyword evidence="1" id="KW-0472">Membrane</keyword>
<dbReference type="KEGG" id="pmak:PMPD1_3647"/>
<reference evidence="2 3" key="1">
    <citation type="submission" date="2020-06" db="EMBL/GenBank/DDBJ databases">
        <title>Genome sequence of Paramixta manurensis strain PD-1.</title>
        <authorList>
            <person name="Lee C.W."/>
            <person name="Kim J."/>
        </authorList>
    </citation>
    <scope>NUCLEOTIDE SEQUENCE [LARGE SCALE GENOMIC DNA]</scope>
    <source>
        <strain evidence="2 3">PD-1</strain>
    </source>
</reference>
<dbReference type="AlphaFoldDB" id="A0A6M8UNQ7"/>
<evidence type="ECO:0000256" key="1">
    <source>
        <dbReference type="SAM" id="Phobius"/>
    </source>
</evidence>
<accession>A0A6M8UNQ7</accession>
<keyword evidence="1" id="KW-1133">Transmembrane helix</keyword>
<dbReference type="InterPro" id="IPR025320">
    <property type="entry name" value="DUF4225"/>
</dbReference>
<gene>
    <name evidence="2" type="ORF">PMPD1_3647</name>
</gene>
<protein>
    <submittedName>
        <fullName evidence="2">DUF4225 domain-containing protein</fullName>
    </submittedName>
</protein>
<keyword evidence="1" id="KW-0812">Transmembrane</keyword>
<name>A0A6M8UNQ7_9GAMM</name>
<keyword evidence="3" id="KW-1185">Reference proteome</keyword>
<evidence type="ECO:0000313" key="3">
    <source>
        <dbReference type="Proteomes" id="UP000505325"/>
    </source>
</evidence>
<organism evidence="2 3">
    <name type="scientific">Paramixta manurensis</name>
    <dbReference type="NCBI Taxonomy" id="2740817"/>
    <lineage>
        <taxon>Bacteria</taxon>
        <taxon>Pseudomonadati</taxon>
        <taxon>Pseudomonadota</taxon>
        <taxon>Gammaproteobacteria</taxon>
        <taxon>Enterobacterales</taxon>
        <taxon>Erwiniaceae</taxon>
        <taxon>Paramixta</taxon>
    </lineage>
</organism>
<dbReference type="RefSeq" id="WP_173635416.1">
    <property type="nucleotide sequence ID" value="NZ_CP054212.1"/>
</dbReference>
<dbReference type="Pfam" id="PF13988">
    <property type="entry name" value="DUF4225"/>
    <property type="match status" value="1"/>
</dbReference>
<sequence>MDRAFLSGNRNSAWAETMINLEARSLINTANKVSAGHLNDGLTRIHFMGEIKRLVGEQFAQARKAITDEDRLQCIKVLRAENENLREQDRLLRMRAAQLYAKVEFVRENNQIVGYVISAVHVVVSGLAVIGGALMIATMPPIGALAGAILVIDGINGMSKEFIPRLYDEYHQTEGFFADGVSKAVQYMGFTPETGLAAYKAVTLSASVYGLVGLTRKATSWRLFHSLRHDYYRKVETINRSALTLKIVGYGIKAKVIFDLLDTDKVN</sequence>
<proteinExistence type="predicted"/>